<gene>
    <name evidence="2" type="ORF">EPICR_110002</name>
</gene>
<evidence type="ECO:0000313" key="2">
    <source>
        <dbReference type="EMBL" id="VEN73035.1"/>
    </source>
</evidence>
<feature type="compositionally biased region" description="Basic and acidic residues" evidence="1">
    <location>
        <begin position="1"/>
        <end position="14"/>
    </location>
</feature>
<dbReference type="EMBL" id="CAACVI010000003">
    <property type="protein sequence ID" value="VEN73035.1"/>
    <property type="molecule type" value="Genomic_DNA"/>
</dbReference>
<feature type="region of interest" description="Disordered" evidence="1">
    <location>
        <begin position="1"/>
        <end position="22"/>
    </location>
</feature>
<proteinExistence type="predicted"/>
<reference evidence="2" key="1">
    <citation type="submission" date="2019-01" db="EMBL/GenBank/DDBJ databases">
        <authorList>
            <consortium name="Genoscope - CEA"/>
            <person name="William W."/>
        </authorList>
    </citation>
    <scope>NUCLEOTIDE SEQUENCE</scope>
    <source>
        <strain evidence="2">CR-1</strain>
    </source>
</reference>
<dbReference type="AlphaFoldDB" id="A0A484HIM5"/>
<evidence type="ECO:0000256" key="1">
    <source>
        <dbReference type="SAM" id="MobiDB-lite"/>
    </source>
</evidence>
<accession>A0A484HIM5</accession>
<sequence length="303" mass="32466">MAEQKTREQLREMFKQGSKPSGNDFFDLIQSTLIFKDDGISKTPDPDLPIQIRSKGDEERLLDFYAQEQADDDKPRWRIYQKPSTVDEPGLTIADADDNARIFIQNKTGKIGFGTRTPAAGLEIKDRTPGIRLSGDPDASSGIQMRKQNGAFGFDIVHDGAKNALRVDAYENGKVKGSPLLLDRETGNVGMGISSPAERLHVDGAVRAKKFVGDGSGLTGISAGGGGGLGEGASFVDGKLGIGVEDPSADLEVNGSIGAEILSGRQVRAEKVSASSIVCRGKDMMSIILELTRRIEELEGNQS</sequence>
<organism evidence="2">
    <name type="scientific">uncultured Desulfobacteraceae bacterium</name>
    <dbReference type="NCBI Taxonomy" id="218296"/>
    <lineage>
        <taxon>Bacteria</taxon>
        <taxon>Pseudomonadati</taxon>
        <taxon>Thermodesulfobacteriota</taxon>
        <taxon>Desulfobacteria</taxon>
        <taxon>Desulfobacterales</taxon>
        <taxon>Desulfobacteraceae</taxon>
        <taxon>environmental samples</taxon>
    </lineage>
</organism>
<name>A0A484HIM5_9BACT</name>
<protein>
    <submittedName>
        <fullName evidence="2">Uncharacterized protein</fullName>
    </submittedName>
</protein>